<sequence>MTLSRREALGAALAVPLAAQAARATPAGLLPDKASFAASPVAYFDNAATHPVSLGARAAVDAYLAGRTLDPVAAARPPVDRTAVIARFARLVNADPDEITWTQSTTMGEQAVLRVMGFPHAGGRIVTDTLHFYAAFPMYMEMAKQGVDVAWVQARDNRIAMEDMAKAIVPGTKLVCLSLVSTYNGFRHDLKAVCDLAHKAGALVYADIIHAAGAMPVDLHGSGVDFAAGASYKWLMGDFGLGFLYVRRDVADRLPRTEYGYYGFAAPGAPPGIGLSPPETHVYPLDPPGPGPVSYSSRPGAIGHFATGTYAQSVIAQLDHSLGYIERIGPAAIQAHAQTLIGQFREGLAAKGYAIVTPSDSGAPILSCVLPSAQQRLAEPLAKAQVRIALHDHHFRISPSVFNDAKDVDRLLAALPRA</sequence>
<evidence type="ECO:0000256" key="2">
    <source>
        <dbReference type="SAM" id="SignalP"/>
    </source>
</evidence>
<feature type="chain" id="PRO_5004577710" evidence="2">
    <location>
        <begin position="22"/>
        <end position="418"/>
    </location>
</feature>
<dbReference type="InterPro" id="IPR015421">
    <property type="entry name" value="PyrdxlP-dep_Trfase_major"/>
</dbReference>
<dbReference type="InterPro" id="IPR000192">
    <property type="entry name" value="Aminotrans_V_dom"/>
</dbReference>
<name>T0IXQ0_9SPHN</name>
<dbReference type="Pfam" id="PF00266">
    <property type="entry name" value="Aminotran_5"/>
    <property type="match status" value="1"/>
</dbReference>
<dbReference type="PATRIC" id="fig|1346791.3.peg.3754"/>
<dbReference type="InterPro" id="IPR015424">
    <property type="entry name" value="PyrdxlP-dep_Trfase"/>
</dbReference>
<dbReference type="eggNOG" id="COG0520">
    <property type="taxonomic scope" value="Bacteria"/>
</dbReference>
<dbReference type="SUPFAM" id="SSF53383">
    <property type="entry name" value="PLP-dependent transferases"/>
    <property type="match status" value="1"/>
</dbReference>
<keyword evidence="5" id="KW-1185">Reference proteome</keyword>
<evidence type="ECO:0000256" key="1">
    <source>
        <dbReference type="ARBA" id="ARBA00022898"/>
    </source>
</evidence>
<dbReference type="AlphaFoldDB" id="T0IXQ0"/>
<proteinExistence type="predicted"/>
<dbReference type="RefSeq" id="WP_021319487.1">
    <property type="nucleotide sequence ID" value="NZ_AUWY01000120.1"/>
</dbReference>
<comment type="caution">
    <text evidence="4">The sequence shown here is derived from an EMBL/GenBank/DDBJ whole genome shotgun (WGS) entry which is preliminary data.</text>
</comment>
<dbReference type="InterPro" id="IPR015422">
    <property type="entry name" value="PyrdxlP-dep_Trfase_small"/>
</dbReference>
<protein>
    <submittedName>
        <fullName evidence="4">Aminotransferase class V</fullName>
    </submittedName>
</protein>
<dbReference type="GO" id="GO:0008483">
    <property type="term" value="F:transaminase activity"/>
    <property type="evidence" value="ECO:0007669"/>
    <property type="project" value="UniProtKB-KW"/>
</dbReference>
<dbReference type="OrthoDB" id="9812626at2"/>
<keyword evidence="4" id="KW-0808">Transferase</keyword>
<dbReference type="EMBL" id="AUWY01000120">
    <property type="protein sequence ID" value="EQB30526.1"/>
    <property type="molecule type" value="Genomic_DNA"/>
</dbReference>
<dbReference type="Proteomes" id="UP000015523">
    <property type="component" value="Unassembled WGS sequence"/>
</dbReference>
<organism evidence="4 5">
    <name type="scientific">Sphingobium ummariense RL-3</name>
    <dbReference type="NCBI Taxonomy" id="1346791"/>
    <lineage>
        <taxon>Bacteria</taxon>
        <taxon>Pseudomonadati</taxon>
        <taxon>Pseudomonadota</taxon>
        <taxon>Alphaproteobacteria</taxon>
        <taxon>Sphingomonadales</taxon>
        <taxon>Sphingomonadaceae</taxon>
        <taxon>Sphingobium</taxon>
    </lineage>
</organism>
<dbReference type="InterPro" id="IPR006311">
    <property type="entry name" value="TAT_signal"/>
</dbReference>
<gene>
    <name evidence="4" type="ORF">M529_19445</name>
</gene>
<dbReference type="PANTHER" id="PTHR43586">
    <property type="entry name" value="CYSTEINE DESULFURASE"/>
    <property type="match status" value="1"/>
</dbReference>
<keyword evidence="1" id="KW-0663">Pyridoxal phosphate</keyword>
<dbReference type="STRING" id="1346791.M529_19445"/>
<accession>T0IXQ0</accession>
<dbReference type="PANTHER" id="PTHR43586:SF8">
    <property type="entry name" value="CYSTEINE DESULFURASE 1, CHLOROPLASTIC"/>
    <property type="match status" value="1"/>
</dbReference>
<feature type="domain" description="Aminotransferase class V" evidence="3">
    <location>
        <begin position="86"/>
        <end position="260"/>
    </location>
</feature>
<dbReference type="Gene3D" id="3.40.640.10">
    <property type="entry name" value="Type I PLP-dependent aspartate aminotransferase-like (Major domain)"/>
    <property type="match status" value="1"/>
</dbReference>
<evidence type="ECO:0000259" key="3">
    <source>
        <dbReference type="Pfam" id="PF00266"/>
    </source>
</evidence>
<evidence type="ECO:0000313" key="4">
    <source>
        <dbReference type="EMBL" id="EQB30526.1"/>
    </source>
</evidence>
<feature type="signal peptide" evidence="2">
    <location>
        <begin position="1"/>
        <end position="21"/>
    </location>
</feature>
<keyword evidence="4" id="KW-0032">Aminotransferase</keyword>
<keyword evidence="2" id="KW-0732">Signal</keyword>
<dbReference type="Gene3D" id="3.90.1150.10">
    <property type="entry name" value="Aspartate Aminotransferase, domain 1"/>
    <property type="match status" value="1"/>
</dbReference>
<dbReference type="PROSITE" id="PS51318">
    <property type="entry name" value="TAT"/>
    <property type="match status" value="1"/>
</dbReference>
<evidence type="ECO:0000313" key="5">
    <source>
        <dbReference type="Proteomes" id="UP000015523"/>
    </source>
</evidence>
<reference evidence="4 5" key="1">
    <citation type="journal article" date="2013" name="Genome Announc.">
        <title>Draft Genome Sequence of Sphingobium ummariense Strain RL-3, a Hexachlorocyclohexane-Degrading Bacterium.</title>
        <authorList>
            <person name="Kohli P."/>
            <person name="Dua A."/>
            <person name="Sangwan N."/>
            <person name="Oldach P."/>
            <person name="Khurana J.P."/>
            <person name="Lal R."/>
        </authorList>
    </citation>
    <scope>NUCLEOTIDE SEQUENCE [LARGE SCALE GENOMIC DNA]</scope>
    <source>
        <strain evidence="4 5">RL-3</strain>
    </source>
</reference>